<dbReference type="OrthoDB" id="7605626at2"/>
<proteinExistence type="predicted"/>
<evidence type="ECO:0000313" key="2">
    <source>
        <dbReference type="EMBL" id="QAY63244.1"/>
    </source>
</evidence>
<feature type="compositionally biased region" description="Low complexity" evidence="1">
    <location>
        <begin position="334"/>
        <end position="349"/>
    </location>
</feature>
<evidence type="ECO:0000313" key="3">
    <source>
        <dbReference type="Proteomes" id="UP000291758"/>
    </source>
</evidence>
<dbReference type="Proteomes" id="UP000291758">
    <property type="component" value="Chromosome"/>
</dbReference>
<reference evidence="2 3" key="1">
    <citation type="submission" date="2019-01" db="EMBL/GenBank/DDBJ databases">
        <title>Genome sequencing of strain 2JSPR-7.</title>
        <authorList>
            <person name="Heo J."/>
            <person name="Kim S.-J."/>
            <person name="Kim J.-S."/>
            <person name="Hong S.-B."/>
            <person name="Kwon S.-W."/>
        </authorList>
    </citation>
    <scope>NUCLEOTIDE SEQUENCE [LARGE SCALE GENOMIC DNA]</scope>
    <source>
        <strain evidence="2 3">2JSPR-7</strain>
    </source>
</reference>
<dbReference type="EMBL" id="CP035495">
    <property type="protein sequence ID" value="QAY63244.1"/>
    <property type="molecule type" value="Genomic_DNA"/>
</dbReference>
<gene>
    <name evidence="2" type="ORF">ET495_08295</name>
</gene>
<accession>A0A4P6EKV9</accession>
<dbReference type="RefSeq" id="WP_129204156.1">
    <property type="nucleotide sequence ID" value="NZ_CP035495.1"/>
</dbReference>
<organism evidence="2 3">
    <name type="scientific">Xylanimonas allomyrinae</name>
    <dbReference type="NCBI Taxonomy" id="2509459"/>
    <lineage>
        <taxon>Bacteria</taxon>
        <taxon>Bacillati</taxon>
        <taxon>Actinomycetota</taxon>
        <taxon>Actinomycetes</taxon>
        <taxon>Micrococcales</taxon>
        <taxon>Promicromonosporaceae</taxon>
        <taxon>Xylanimonas</taxon>
    </lineage>
</organism>
<protein>
    <submittedName>
        <fullName evidence="2">Serine/arginine repetitive matrix protein 2</fullName>
    </submittedName>
</protein>
<name>A0A4P6EKV9_9MICO</name>
<dbReference type="AlphaFoldDB" id="A0A4P6EKV9"/>
<sequence length="349" mass="37655">MEFDRSSLSERDAKLDAVHERLARAVEDLTSAEDWRRMAVFAARWPARSWANNLLILVQHRAAFEAGLVPFPDPVYPAGYGQLKAMGYQVRRGQHGYAILAPVTQRLVARNPDTGPWRALERSEKPAPGETVRTRLVGVRPATVFDVTQTDFDVDSLPKPPPLLVGAAPPGLWDGLAVQVAERGFRLALVADADALGGANGLTSYRDLVVSVRGDMDGAARVKTLAHELAHVMLHGPDNPDGLAHRSVAEVEAETVALMVGAAHQMDTSTYTVPYVSTWASRVEGKTPVEVVLETAERSRRAAATVLDRLDTVQVGRIELPARRPAPRPPDPAQAPAVAPAPVVDGAQP</sequence>
<keyword evidence="3" id="KW-1185">Reference proteome</keyword>
<evidence type="ECO:0000256" key="1">
    <source>
        <dbReference type="SAM" id="MobiDB-lite"/>
    </source>
</evidence>
<dbReference type="KEGG" id="xyl:ET495_08295"/>
<feature type="region of interest" description="Disordered" evidence="1">
    <location>
        <begin position="317"/>
        <end position="349"/>
    </location>
</feature>